<proteinExistence type="predicted"/>
<name>A0ABW9P469_9LACO</name>
<dbReference type="RefSeq" id="WP_153494112.1">
    <property type="nucleotide sequence ID" value="NZ_VDFN01000001.1"/>
</dbReference>
<evidence type="ECO:0000313" key="1">
    <source>
        <dbReference type="EMBL" id="MQS43991.1"/>
    </source>
</evidence>
<dbReference type="Proteomes" id="UP000436655">
    <property type="component" value="Unassembled WGS sequence"/>
</dbReference>
<accession>A0ABW9P469</accession>
<reference evidence="1 2" key="1">
    <citation type="journal article" date="2019" name="Syst. Appl. Microbiol.">
        <title>Polyphasic characterization of two novel Lactobacillus spp. isolated from blown salami packages: Description of Lactobacillus halodurans sp. nov. and Lactobacillus salsicarnum sp. nov.</title>
        <authorList>
            <person name="Schuster J.A."/>
            <person name="Klingl A."/>
            <person name="Vogel R.F."/>
            <person name="Ehrmann M.A."/>
        </authorList>
    </citation>
    <scope>NUCLEOTIDE SEQUENCE [LARGE SCALE GENOMIC DNA]</scope>
    <source>
        <strain evidence="1 2">TMW 1.2098</strain>
    </source>
</reference>
<gene>
    <name evidence="1" type="ORF">FHL03_00675</name>
</gene>
<keyword evidence="2" id="KW-1185">Reference proteome</keyword>
<protein>
    <submittedName>
        <fullName evidence="1">Uncharacterized protein</fullName>
    </submittedName>
</protein>
<comment type="caution">
    <text evidence="1">The sequence shown here is derived from an EMBL/GenBank/DDBJ whole genome shotgun (WGS) entry which is preliminary data.</text>
</comment>
<dbReference type="EMBL" id="VDFN01000001">
    <property type="protein sequence ID" value="MQS43991.1"/>
    <property type="molecule type" value="Genomic_DNA"/>
</dbReference>
<sequence length="356" mass="40715">MTKIMQLSDFEGNRAYAKTHADDDSVEGLTKFVNNLIKGTSTNIDLTDYFTKEEIKQLLSDSIKNSLKDYYTKEEVKKLMETGIDLSDYYTKEQIDSIIDKIPKTDLSNYYTKANVDELIKQISSVDFSNYSTTEEMKKAITDAIAAYKPDMSNYYDKTTVDNKIAQSNENTTDLSQYLTKVETINAVNDAIKEKLDDIYTKENIDDIVTTINGQIEGKKFPKAVKDYFDYILSMQEINLGWFTNVSKVQTADLYNNGGTTEDWNKVYGEYYISNIKRLAYSAPNIKKAVDKDYTVFFNMLGSDGNIIPFNSFNNMLAANAKSMDFFNMLVTLREKTTPNVYTKTIRWKFPSGAIK</sequence>
<organism evidence="1 2">
    <name type="scientific">Companilactobacillus mishanensis</name>
    <dbReference type="NCBI Taxonomy" id="2486008"/>
    <lineage>
        <taxon>Bacteria</taxon>
        <taxon>Bacillati</taxon>
        <taxon>Bacillota</taxon>
        <taxon>Bacilli</taxon>
        <taxon>Lactobacillales</taxon>
        <taxon>Lactobacillaceae</taxon>
        <taxon>Companilactobacillus</taxon>
    </lineage>
</organism>
<evidence type="ECO:0000313" key="2">
    <source>
        <dbReference type="Proteomes" id="UP000436655"/>
    </source>
</evidence>